<evidence type="ECO:0000313" key="1">
    <source>
        <dbReference type="EMBL" id="SDZ90860.1"/>
    </source>
</evidence>
<organism evidence="1 2">
    <name type="scientific">Chitinophaga terrae</name>
    <name type="common">ex Kim and Jung 2007</name>
    <dbReference type="NCBI Taxonomy" id="408074"/>
    <lineage>
        <taxon>Bacteria</taxon>
        <taxon>Pseudomonadati</taxon>
        <taxon>Bacteroidota</taxon>
        <taxon>Chitinophagia</taxon>
        <taxon>Chitinophagales</taxon>
        <taxon>Chitinophagaceae</taxon>
        <taxon>Chitinophaga</taxon>
    </lineage>
</organism>
<protein>
    <submittedName>
        <fullName evidence="1">Uncharacterized protein</fullName>
    </submittedName>
</protein>
<keyword evidence="2" id="KW-1185">Reference proteome</keyword>
<gene>
    <name evidence="1" type="ORF">SAMN05660909_00091</name>
</gene>
<evidence type="ECO:0000313" key="2">
    <source>
        <dbReference type="Proteomes" id="UP000199656"/>
    </source>
</evidence>
<sequence>MPCFRLFSKLLYFIFFCMKAKDPRIQFIFSYFFVNGRAVI</sequence>
<dbReference type="STRING" id="408074.SAMN05660909_00091"/>
<dbReference type="AlphaFoldDB" id="A0A1H3WV62"/>
<dbReference type="EMBL" id="FNRL01000001">
    <property type="protein sequence ID" value="SDZ90860.1"/>
    <property type="molecule type" value="Genomic_DNA"/>
</dbReference>
<dbReference type="Proteomes" id="UP000199656">
    <property type="component" value="Unassembled WGS sequence"/>
</dbReference>
<name>A0A1H3WV62_9BACT</name>
<reference evidence="2" key="1">
    <citation type="submission" date="2016-10" db="EMBL/GenBank/DDBJ databases">
        <authorList>
            <person name="Varghese N."/>
            <person name="Submissions S."/>
        </authorList>
    </citation>
    <scope>NUCLEOTIDE SEQUENCE [LARGE SCALE GENOMIC DNA]</scope>
    <source>
        <strain evidence="2">DSM 23920</strain>
    </source>
</reference>
<accession>A0A1H3WV62</accession>
<proteinExistence type="predicted"/>